<evidence type="ECO:0000256" key="6">
    <source>
        <dbReference type="SAM" id="MobiDB-lite"/>
    </source>
</evidence>
<dbReference type="PANTHER" id="PTHR33602">
    <property type="entry name" value="REGULATORY PROTEIN RECX FAMILY PROTEIN"/>
    <property type="match status" value="1"/>
</dbReference>
<feature type="domain" description="RecX second three-helical" evidence="7">
    <location>
        <begin position="104"/>
        <end position="145"/>
    </location>
</feature>
<keyword evidence="4 5" id="KW-0963">Cytoplasm</keyword>
<evidence type="ECO:0000256" key="5">
    <source>
        <dbReference type="HAMAP-Rule" id="MF_01114"/>
    </source>
</evidence>
<evidence type="ECO:0000259" key="8">
    <source>
        <dbReference type="Pfam" id="PF21982"/>
    </source>
</evidence>
<dbReference type="EMBL" id="CAJC01000198">
    <property type="protein sequence ID" value="CCI54823.1"/>
    <property type="molecule type" value="Genomic_DNA"/>
</dbReference>
<proteinExistence type="inferred from homology"/>
<dbReference type="RefSeq" id="WP_235434039.1">
    <property type="nucleotide sequence ID" value="NZ_HF571038.1"/>
</dbReference>
<dbReference type="Gene3D" id="1.10.10.10">
    <property type="entry name" value="Winged helix-like DNA-binding domain superfamily/Winged helix DNA-binding domain"/>
    <property type="match status" value="2"/>
</dbReference>
<dbReference type="InterPro" id="IPR053924">
    <property type="entry name" value="RecX_HTH_2nd"/>
</dbReference>
<feature type="domain" description="RecX first three-helical" evidence="8">
    <location>
        <begin position="58"/>
        <end position="97"/>
    </location>
</feature>
<comment type="function">
    <text evidence="5">Modulates RecA activity.</text>
</comment>
<feature type="compositionally biased region" description="Low complexity" evidence="6">
    <location>
        <begin position="20"/>
        <end position="30"/>
    </location>
</feature>
<dbReference type="InterPro" id="IPR003783">
    <property type="entry name" value="Regulatory_RecX"/>
</dbReference>
<name>A0A077MGH1_9MICO</name>
<organism evidence="9 10">
    <name type="scientific">Nostocoides jenkinsii Ben 74</name>
    <dbReference type="NCBI Taxonomy" id="1193518"/>
    <lineage>
        <taxon>Bacteria</taxon>
        <taxon>Bacillati</taxon>
        <taxon>Actinomycetota</taxon>
        <taxon>Actinomycetes</taxon>
        <taxon>Micrococcales</taxon>
        <taxon>Intrasporangiaceae</taxon>
        <taxon>Nostocoides</taxon>
    </lineage>
</organism>
<comment type="caution">
    <text evidence="9">The sequence shown here is derived from an EMBL/GenBank/DDBJ whole genome shotgun (WGS) entry which is preliminary data.</text>
</comment>
<dbReference type="Pfam" id="PF02631">
    <property type="entry name" value="RecX_HTH2"/>
    <property type="match status" value="1"/>
</dbReference>
<dbReference type="InterPro" id="IPR053926">
    <property type="entry name" value="RecX_HTH_1st"/>
</dbReference>
<evidence type="ECO:0000256" key="2">
    <source>
        <dbReference type="ARBA" id="ARBA00009695"/>
    </source>
</evidence>
<comment type="similarity">
    <text evidence="2 5">Belongs to the RecX family.</text>
</comment>
<evidence type="ECO:0000256" key="4">
    <source>
        <dbReference type="ARBA" id="ARBA00022490"/>
    </source>
</evidence>
<evidence type="ECO:0000259" key="7">
    <source>
        <dbReference type="Pfam" id="PF02631"/>
    </source>
</evidence>
<comment type="subcellular location">
    <subcellularLocation>
        <location evidence="1 5">Cytoplasm</location>
    </subcellularLocation>
</comment>
<dbReference type="PANTHER" id="PTHR33602:SF1">
    <property type="entry name" value="REGULATORY PROTEIN RECX FAMILY PROTEIN"/>
    <property type="match status" value="1"/>
</dbReference>
<dbReference type="InterPro" id="IPR036388">
    <property type="entry name" value="WH-like_DNA-bd_sf"/>
</dbReference>
<dbReference type="Proteomes" id="UP000035720">
    <property type="component" value="Unassembled WGS sequence"/>
</dbReference>
<accession>A0A077MGH1</accession>
<gene>
    <name evidence="5" type="primary">recX</name>
    <name evidence="9" type="ORF">BN13_830013</name>
</gene>
<protein>
    <recommendedName>
        <fullName evidence="3 5">Regulatory protein RecX</fullName>
    </recommendedName>
</protein>
<evidence type="ECO:0000313" key="9">
    <source>
        <dbReference type="EMBL" id="CCI54823.1"/>
    </source>
</evidence>
<evidence type="ECO:0000313" key="10">
    <source>
        <dbReference type="Proteomes" id="UP000035720"/>
    </source>
</evidence>
<sequence length="211" mass="22869">MKPDLTQLRAAVARIEAGAGAPDVGGVPSADGAPAAEAEHEVDAAPGRAAARDLHAVARTIALRQLANTPKTRRQLEAALAKRGCDPEVAASVLDRLTEVGLVDDLAFTEVYVRSKQTSRRLSRSALARELETKGVAKDTVAEVLDRVSDAEEEDRARQLIRSRLTRLDGLDRQVKVRRLAGLLARKGYPSRIAGRVIFDELDAIAEHRRD</sequence>
<feature type="region of interest" description="Disordered" evidence="6">
    <location>
        <begin position="20"/>
        <end position="47"/>
    </location>
</feature>
<dbReference type="STRING" id="1193518.BN13_830013"/>
<dbReference type="GO" id="GO:0005737">
    <property type="term" value="C:cytoplasm"/>
    <property type="evidence" value="ECO:0007669"/>
    <property type="project" value="UniProtKB-SubCell"/>
</dbReference>
<keyword evidence="10" id="KW-1185">Reference proteome</keyword>
<dbReference type="Pfam" id="PF21982">
    <property type="entry name" value="RecX_HTH1"/>
    <property type="match status" value="1"/>
</dbReference>
<dbReference type="AlphaFoldDB" id="A0A077MGH1"/>
<evidence type="ECO:0000256" key="3">
    <source>
        <dbReference type="ARBA" id="ARBA00018111"/>
    </source>
</evidence>
<dbReference type="GO" id="GO:0006282">
    <property type="term" value="P:regulation of DNA repair"/>
    <property type="evidence" value="ECO:0007669"/>
    <property type="project" value="UniProtKB-UniRule"/>
</dbReference>
<dbReference type="HAMAP" id="MF_01114">
    <property type="entry name" value="RecX"/>
    <property type="match status" value="1"/>
</dbReference>
<reference evidence="9 10" key="1">
    <citation type="journal article" date="2013" name="ISME J.">
        <title>A metabolic model for members of the genus Tetrasphaera involved in enhanced biological phosphorus removal.</title>
        <authorList>
            <person name="Kristiansen R."/>
            <person name="Nguyen H.T.T."/>
            <person name="Saunders A.M."/>
            <person name="Nielsen J.L."/>
            <person name="Wimmer R."/>
            <person name="Le V.Q."/>
            <person name="McIlroy S.J."/>
            <person name="Petrovski S."/>
            <person name="Seviour R.J."/>
            <person name="Calteau A."/>
            <person name="Nielsen K.L."/>
            <person name="Nielsen P.H."/>
        </authorList>
    </citation>
    <scope>NUCLEOTIDE SEQUENCE [LARGE SCALE GENOMIC DNA]</scope>
    <source>
        <strain evidence="9 10">Ben 74</strain>
    </source>
</reference>
<evidence type="ECO:0000256" key="1">
    <source>
        <dbReference type="ARBA" id="ARBA00004496"/>
    </source>
</evidence>